<dbReference type="GO" id="GO:0030313">
    <property type="term" value="C:cell envelope"/>
    <property type="evidence" value="ECO:0007669"/>
    <property type="project" value="UniProtKB-SubCell"/>
</dbReference>
<accession>A0A178K9G1</accession>
<dbReference type="InterPro" id="IPR001761">
    <property type="entry name" value="Peripla_BP/Lac1_sug-bd_dom"/>
</dbReference>
<dbReference type="OrthoDB" id="9773673at2"/>
<dbReference type="PANTHER" id="PTHR46847:SF1">
    <property type="entry name" value="D-ALLOSE-BINDING PERIPLASMIC PROTEIN-RELATED"/>
    <property type="match status" value="1"/>
</dbReference>
<dbReference type="NCBIfam" id="NF008185">
    <property type="entry name" value="PRK10936.1"/>
    <property type="match status" value="1"/>
</dbReference>
<dbReference type="CDD" id="cd06306">
    <property type="entry name" value="PBP1_TorT-like"/>
    <property type="match status" value="1"/>
</dbReference>
<name>A0A178K9G1_9GAMM</name>
<comment type="caution">
    <text evidence="5">The sequence shown here is derived from an EMBL/GenBank/DDBJ whole genome shotgun (WGS) entry which is preliminary data.</text>
</comment>
<organism evidence="5 6">
    <name type="scientific">Photobacterium jeanii</name>
    <dbReference type="NCBI Taxonomy" id="858640"/>
    <lineage>
        <taxon>Bacteria</taxon>
        <taxon>Pseudomonadati</taxon>
        <taxon>Pseudomonadota</taxon>
        <taxon>Gammaproteobacteria</taxon>
        <taxon>Vibrionales</taxon>
        <taxon>Vibrionaceae</taxon>
        <taxon>Photobacterium</taxon>
    </lineage>
</organism>
<dbReference type="Pfam" id="PF00532">
    <property type="entry name" value="Peripla_BP_1"/>
    <property type="match status" value="1"/>
</dbReference>
<evidence type="ECO:0000259" key="4">
    <source>
        <dbReference type="Pfam" id="PF00532"/>
    </source>
</evidence>
<gene>
    <name evidence="5" type="ORF">A3K86_14125</name>
</gene>
<protein>
    <submittedName>
        <fullName evidence="5">TMAO reductase</fullName>
    </submittedName>
</protein>
<dbReference type="SUPFAM" id="SSF53822">
    <property type="entry name" value="Periplasmic binding protein-like I"/>
    <property type="match status" value="1"/>
</dbReference>
<dbReference type="STRING" id="858640.A3K86_14125"/>
<comment type="subcellular location">
    <subcellularLocation>
        <location evidence="1">Cell envelope</location>
    </subcellularLocation>
</comment>
<dbReference type="AlphaFoldDB" id="A0A178K9G1"/>
<evidence type="ECO:0000313" key="5">
    <source>
        <dbReference type="EMBL" id="OAN13706.1"/>
    </source>
</evidence>
<reference evidence="5 6" key="1">
    <citation type="submission" date="2016-03" db="EMBL/GenBank/DDBJ databases">
        <title>Photobacterium proteolyticum sp. nov. a protease producing bacterium isolated from ocean sediments of Laizhou Bay.</title>
        <authorList>
            <person name="Li Y."/>
        </authorList>
    </citation>
    <scope>NUCLEOTIDE SEQUENCE [LARGE SCALE GENOMIC DNA]</scope>
    <source>
        <strain evidence="5 6">R-40508</strain>
    </source>
</reference>
<dbReference type="Proteomes" id="UP000078503">
    <property type="component" value="Unassembled WGS sequence"/>
</dbReference>
<comment type="similarity">
    <text evidence="2">Belongs to the bacterial solute-binding protein 2 family.</text>
</comment>
<evidence type="ECO:0000256" key="3">
    <source>
        <dbReference type="ARBA" id="ARBA00022729"/>
    </source>
</evidence>
<dbReference type="InterPro" id="IPR014301">
    <property type="entry name" value="TMAO_TorT"/>
</dbReference>
<dbReference type="InterPro" id="IPR028082">
    <property type="entry name" value="Peripla_BP_I"/>
</dbReference>
<keyword evidence="6" id="KW-1185">Reference proteome</keyword>
<proteinExistence type="inferred from homology"/>
<dbReference type="NCBIfam" id="TIGR02955">
    <property type="entry name" value="TMAO_TorT"/>
    <property type="match status" value="1"/>
</dbReference>
<keyword evidence="3" id="KW-0732">Signal</keyword>
<sequence>MLLTMQKLPLLYLFFLAIPALFGAESVQARQVFSHTPPFSPDPHAKSIKYPLLETASKAWKVCAVYPHLKDSYWLSINYGMVQQAKKLGIELKVFEAGGYPHLEKQESQLAECRSWGADAIILGTVDRTAYNGKLSQLTGDIPVFAMTNDIDFSDPDIKKNIKARVGVNWYWMGKATGDFLAKRHPKGSGKVKVAWLPGPQLRGGTKPVSTGFNDAVKDSDVEVVTTLWADNSKELQRDLIQQLLIKHPDINYIIGGAVAAEVAISELRSINKNDQIKILSTYLSHGVYRGLRRGKIMFSPTDKMAQQAKLSVDQAVRYLEGKATQTDLSPMIEALTPQHLPEDTITESLSPAEFRPVFRVADHQIIR</sequence>
<evidence type="ECO:0000256" key="2">
    <source>
        <dbReference type="ARBA" id="ARBA00007639"/>
    </source>
</evidence>
<dbReference type="Gene3D" id="3.40.50.2300">
    <property type="match status" value="2"/>
</dbReference>
<evidence type="ECO:0000256" key="1">
    <source>
        <dbReference type="ARBA" id="ARBA00004196"/>
    </source>
</evidence>
<dbReference type="EMBL" id="LVHF01000028">
    <property type="protein sequence ID" value="OAN13706.1"/>
    <property type="molecule type" value="Genomic_DNA"/>
</dbReference>
<evidence type="ECO:0000313" key="6">
    <source>
        <dbReference type="Proteomes" id="UP000078503"/>
    </source>
</evidence>
<feature type="domain" description="Periplasmic binding protein/LacI sugar binding" evidence="4">
    <location>
        <begin position="59"/>
        <end position="340"/>
    </location>
</feature>
<dbReference type="PANTHER" id="PTHR46847">
    <property type="entry name" value="D-ALLOSE-BINDING PERIPLASMIC PROTEIN-RELATED"/>
    <property type="match status" value="1"/>
</dbReference>